<dbReference type="STRING" id="91604.ID47_11285"/>
<keyword evidence="1" id="KW-1133">Transmembrane helix</keyword>
<dbReference type="RefSeq" id="WP_038466416.1">
    <property type="nucleotide sequence ID" value="NZ_CP008941.1"/>
</dbReference>
<dbReference type="KEGG" id="paca:ID47_11285"/>
<keyword evidence="3" id="KW-1185">Reference proteome</keyword>
<proteinExistence type="predicted"/>
<protein>
    <submittedName>
        <fullName evidence="2">Uncharacterized protein</fullName>
    </submittedName>
</protein>
<organism evidence="2 3">
    <name type="scientific">Candidatus Odyssella acanthamoebae</name>
    <dbReference type="NCBI Taxonomy" id="91604"/>
    <lineage>
        <taxon>Bacteria</taxon>
        <taxon>Pseudomonadati</taxon>
        <taxon>Pseudomonadota</taxon>
        <taxon>Alphaproteobacteria</taxon>
        <taxon>Holosporales</taxon>
        <taxon>Candidatus Paracaedibacteraceae</taxon>
        <taxon>Candidatus Odyssella</taxon>
    </lineage>
</organism>
<evidence type="ECO:0000256" key="1">
    <source>
        <dbReference type="SAM" id="Phobius"/>
    </source>
</evidence>
<gene>
    <name evidence="2" type="ORF">ID47_11285</name>
</gene>
<reference evidence="2 3" key="1">
    <citation type="submission" date="2014-07" db="EMBL/GenBank/DDBJ databases">
        <title>Comparative genomic insights into amoeba endosymbionts belonging to the families of Holosporaceae and Candidatus Midichloriaceae within Rickettsiales.</title>
        <authorList>
            <person name="Wang Z."/>
            <person name="Wu M."/>
        </authorList>
    </citation>
    <scope>NUCLEOTIDE SEQUENCE [LARGE SCALE GENOMIC DNA]</scope>
    <source>
        <strain evidence="2">PRA3</strain>
    </source>
</reference>
<evidence type="ECO:0000313" key="3">
    <source>
        <dbReference type="Proteomes" id="UP000028926"/>
    </source>
</evidence>
<dbReference type="HOGENOM" id="CLU_2421519_0_0_5"/>
<dbReference type="EMBL" id="CP008941">
    <property type="protein sequence ID" value="AIK97188.1"/>
    <property type="molecule type" value="Genomic_DNA"/>
</dbReference>
<keyword evidence="1" id="KW-0812">Transmembrane</keyword>
<accession>A0A077AZN6</accession>
<evidence type="ECO:0000313" key="2">
    <source>
        <dbReference type="EMBL" id="AIK97188.1"/>
    </source>
</evidence>
<dbReference type="Proteomes" id="UP000028926">
    <property type="component" value="Chromosome"/>
</dbReference>
<dbReference type="OrthoDB" id="9928224at2"/>
<keyword evidence="1" id="KW-0472">Membrane</keyword>
<name>A0A077AZN6_9PROT</name>
<feature type="transmembrane region" description="Helical" evidence="1">
    <location>
        <begin position="6"/>
        <end position="27"/>
    </location>
</feature>
<dbReference type="AlphaFoldDB" id="A0A077AZN6"/>
<dbReference type="eggNOG" id="ENOG50314PD">
    <property type="taxonomic scope" value="Bacteria"/>
</dbReference>
<sequence length="91" mass="10679">MEMPSLAYTFLSFIGVILVMIAVLYGMRWIMNKTNFKMAGRKYTEFHITDRIAIDTKRQLVRLHDKTHDYVILLGDSDLLLDKKLREETLA</sequence>